<comment type="caution">
    <text evidence="1">The sequence shown here is derived from an EMBL/GenBank/DDBJ whole genome shotgun (WGS) entry which is preliminary data.</text>
</comment>
<proteinExistence type="predicted"/>
<evidence type="ECO:0000313" key="1">
    <source>
        <dbReference type="EMBL" id="KAI3355256.1"/>
    </source>
</evidence>
<accession>A0ACB8VI13</accession>
<feature type="non-terminal residue" evidence="1">
    <location>
        <position position="441"/>
    </location>
</feature>
<dbReference type="Proteomes" id="UP000831701">
    <property type="component" value="Chromosome 21"/>
</dbReference>
<name>A0ACB8VI13_9TELE</name>
<dbReference type="EMBL" id="CM041551">
    <property type="protein sequence ID" value="KAI3355256.1"/>
    <property type="molecule type" value="Genomic_DNA"/>
</dbReference>
<reference evidence="1" key="1">
    <citation type="submission" date="2022-04" db="EMBL/GenBank/DDBJ databases">
        <title>Jade perch genome.</title>
        <authorList>
            <person name="Chao B."/>
        </authorList>
    </citation>
    <scope>NUCLEOTIDE SEQUENCE</scope>
    <source>
        <strain evidence="1">CB-2022</strain>
    </source>
</reference>
<gene>
    <name evidence="1" type="ORF">L3Q82_017883</name>
</gene>
<evidence type="ECO:0000313" key="2">
    <source>
        <dbReference type="Proteomes" id="UP000831701"/>
    </source>
</evidence>
<organism evidence="1 2">
    <name type="scientific">Scortum barcoo</name>
    <name type="common">barcoo grunter</name>
    <dbReference type="NCBI Taxonomy" id="214431"/>
    <lineage>
        <taxon>Eukaryota</taxon>
        <taxon>Metazoa</taxon>
        <taxon>Chordata</taxon>
        <taxon>Craniata</taxon>
        <taxon>Vertebrata</taxon>
        <taxon>Euteleostomi</taxon>
        <taxon>Actinopterygii</taxon>
        <taxon>Neopterygii</taxon>
        <taxon>Teleostei</taxon>
        <taxon>Neoteleostei</taxon>
        <taxon>Acanthomorphata</taxon>
        <taxon>Eupercaria</taxon>
        <taxon>Centrarchiformes</taxon>
        <taxon>Terapontoidei</taxon>
        <taxon>Terapontidae</taxon>
        <taxon>Scortum</taxon>
    </lineage>
</organism>
<protein>
    <submittedName>
        <fullName evidence="1">Uncharacterized protein</fullName>
    </submittedName>
</protein>
<sequence>MSYVLDTRVKRGAELSTDHHLVVSWIQLAEEEVGQTWQTQTYCEGLCPVRKRLAEPSVREVFNSPPPEELLTDSKGRLGTLSPSGPCSLPPLSIDAHGSSKKLWTQGLWCLSWRQPPNPVVDTGSKGCRQAVEGVPIGPCWPGTLDQLYTLHRVLEGLWEFVPNQSTCALWIWRRHSTVSLSGILWGVLRMVWGLFSLCIDRSRSLVHIAGSKSDLFPVHVGLRQGCPLSPVPYDVVLLASSNQDLQYVLELERFAAKCWDENQHLQIRWGHGSRPERVACPLRVGGEVLPQVEEFKYLGVLFTSEGKMEHVRLTGGLVQRPQLVAVGVPDRRDQRIQAAEMSFLRRVAGRSLRDRVRSSAVTREELEGVEPLLLHIERSQLRWLGHLFRMPPGRLLGKTQDTLERLCLSAGLGTPSELMREVWASLLGLLLLPRPGPGSS</sequence>
<keyword evidence="2" id="KW-1185">Reference proteome</keyword>